<dbReference type="InterPro" id="IPR046341">
    <property type="entry name" value="SET_dom_sf"/>
</dbReference>
<dbReference type="Gene3D" id="3.30.160.360">
    <property type="match status" value="2"/>
</dbReference>
<feature type="region of interest" description="Disordered" evidence="23">
    <location>
        <begin position="594"/>
        <end position="798"/>
    </location>
</feature>
<sequence>MAAAGCGSATAAAGGGQGGTATARGRFPGRPWSSRSRLRSEKRWQLGRSGLEADDVTNGGPRPTNLALSLNEDQSHLRLLGIEASHKILGQAGYSSSGSEEGDDFTGFEAERKSSKGRVWSRQNPSKGEAVNTKSKRQSEKLPLNTPAVEAAISPPDPVKDVKPMEEIQTVSPEAEPAKDCRKGSKGKNTMDRQSTKSGASAAAPRITIKLVAKKKMKTVKEPHTKSVKKLKIKGIQDQPKAKDIQGDQVSSAHVKLKTEPHDDTGTEDKGGGTLPERRRGRSASKTTESVCQTGAKVVADQKPKERKSADQVDTVKEGMTVEPKTNAKQLKHKEIATEQDSEGNQQLIRRSNRATNPHSKKVSDSAAEPESLSKSDAILVESKSKVSKTVEAKPSMRSDGRRQSKRLNKDATVPENHGPSSTETGNLAVQSSDSLPLINNEERVPSLKLIKVRNPKYDAQSGGKNSKRKKKRKKCIWTLTLVKGNIQTQGAENTVKVTDKTVSEVDQSTLCDTGVNKSSKGMDKISKVDNSAPQESNNTDSNEKGCQNKADMPFEEKSTLQVDVEVENITEMPPQEITKMVCGKVVPPLQIKKVSSPGKHKTSKPSFLIQQVSPVPEKKEDDVPKDLTEVKEDKSSCTDAEETPTRRLRRRTSSLDSPQKKPDSLKAVTTQKRRLRTSPQDEDTPQVPVEDSSQVLTENSSSHVLPENSCQVLAVDSSEVTSVKSSEAPDNDSSRTADDPPQVPGEVSPQKMENEVEPQIKEAKPLPVPSKPRRCRNNKLGKKRPVQRKKTVFSPETAVSSELATIEVVNTESLLKEDSLPLVTESSQSETKDCPQPEAKQDTVSVEEEQIQPPVKEETDIQLIDTQQSLASESQVSDPKTLCLQKKSLKKVKKRRKSLIGQRQKHRHRSRDGKFAPLKLSESQKIVEGDDDISTQLAVTTPALSSKLIGVHKKYKKRLSGLKFIGSKRPNPQAKIISKLIEIGLDKDNLKQEETDTLVDGAPADVVDSQPGKSKFVKNIKHFIMPVVSARSSRVIKTPQRFMDDAGMSVLPRRNSPKKGFQLGLQIRPVKRRDDGNGRAISPILPVDEEDILSEAQLDVDLFSAQGLDDSTDIADSLFSETKSGKIEKKRPLLKNSSFKWHMPEESSEEVYTLDKTQTKTEDLFLSSPVDKPAELSIDLLDAQKKKTSPKFNKQTAHLKIYQRLKKPHTGLPKSKNATEMESISKPLQPPVDLAEGLDDEAMSISLRQRNTNTEKDKSKLKIEDLDSPGVVRKVSVCVRNTNSKSLVFLHGKEEDLAVKDTAQRHSGELQKSGAGEGDYPGSVEKGAPQRARLTGANKRMFNLLRKAKVQLIKIDQQKQLKSSGLLSGQTGARSRDVTSKRQRRKQRVQLDSDVPVKTEPPQGQPQLISPLCQEFRRAGGPRIKHVCRAASVVLGQPRALIPDDIPRLSALPLHERSGISPSAITKDIGSPSESDSPGLSDPKVTKVKKPTNFVKRKGLGPFGYRSRRCGVCKGCNHEDDCGKCMNCLDKPKFGGPNTKRQCCVYKRCDQIEERKARRLSGRTAPKGPSKRRRSSLSGGHSSNDEGNEGAADSPSGLQGDDHSPSVRKQPKRIVKPRVYFDLVDYDSDLDDKAVSSSASPARRRGHGPRFSQDFVSLDGFLGDISDEEVRHRKPSSHRVPPPRRKPEKGLSSQGPLEQTPPSVLAALAHGFEQRDVEPSKPTHKIRVDFKEDCTLENVWNMGGLSILTSAPLMPPYVCFLCASKGQHEMLYCQVCCEPFHQFCLEPAERPSEENKENWCCRRCKFCRVCGRKNKYSKPLLECERCQNCYHGSCLGPNYPKHNKKRKAWVCMTCIRCKSCGVTPGKSWDTEWNHDKGLCPDCSKLYEQGNYCPICFKCYEDNDYDSQMMQCGTCNHWVHAKCEDLTDELYEILSSLPESVVYSCRPCSVTQPSAWRELLYIELRAGVEKVLACLLSSTLTQHLVTCTQCEKLVDPDSVIEGQPACDLRAVGKKFDKGLYTTLKMFHEDVVQVVRKRLEQEEDLPEEQRPTALARSYYLKLLEEVFNWFNSQDPKVWNSCTKDLPIGMLTQAVHPPTTEHVYAQWQEREELPSRAPLGLLQEDNGQSSDVKEEEAASPMSGEPTSRNHFKTSRAARFKFKGKRGRLSKADLDTGWSKEDERQCSLCQKYGDLKPNEAGRLLYLGQNEWAHVNCCLWSAEVFEEDNGSLLHVHSAVTRGRLMRCERCNHTGATVGCCLTSCQSNYHFMCARSRHCVFQDDKKVYCHKHRHLISGRVITGQEFEVNRRVYVDFEGISLRRKFLTGLEPELINVMIGSLQIDKLGVLSELSASKGKLFPVGFQCSRWYWSTVNPLRQCKYTCTVREVRPLLPEKPVEDMPDQGDNHTISHNPCPPPEPKAQKIDTIELQPPAEETLLSVPPSKADHGARPKIPSYPQARRPAGGMSRPLPSPGVTQLKPHHILTISDLEETRRVRRHTPHSQTTGLRSHMSPPPLSPLTGPITLRAGKSSLPTSPIFPIGATDTVINSPSARPVGGRSASSVRCPGNIMTHCTSAFFPQSPWQDSAGSFISPTLSFSSSVQHLPRTRLSFDLNQSDSVEVPHNFLASPEPEDVSPANGTSPQEDLHQQKDEEEFPYSSFHKDSSMTLGQEMRTELEIEETLLNEGVAMNCGGQIVVEGDDQEEFWGRAQDVHKRKTLVANLPRSAASARDDLGNTSSDDDMEHYFDFSRTIVSCPGSKDHSKSPSSPSSRTMAQLDGVDDGTESDASIATNDDAQKVEGSSQAPIQAKNLNKKNVPESETTNGTQAAQSLILKASSDDKHTDSSSLTISAAQDPPKSSKEANMGFVSPQISGASTLKEQSSETPETVLPIQVHDPLPNLLTKVPETSYSEELLQSSGLGFASGTPLVLERCDSGPSLTEMVPLLDGTPLETQQSEPCKPLNTEPDSSHFVSSTEGSAVMLNHLTGNAMEPSLAESTDSSQGALLDLLQPSPLMSTDVQNPTQGLVDSLQMYSCLPGFSQPPLTSITLQPVTSAQESTFPHTEPLSTKLTTLSPVGDLTQTLLNVAPQNDPLLSAMSGVCPQAATCGTVSVPIYSTQTQPLGSTAVTIVSSSASISSLSGLCSTAPTSLQTTSSPVILNGYSSTSMQKEASSGHTISINFSTPRPTIEPQQPVVPQALPGHAILTVKEVGGPNVDPTPHVLLVNRLGQIFVKNPESNTFQLPTPNSSSYNCVTQIASLLQSNALSATLAAAGNMSTPPPGATITTAAPPAVTPAVQNPTTITQLLTHNNNGAVASVNVKKPRKNAKTSKDETVPELKKPKKKKESSASKRSKSSKASWQPPPSTENPPMTPAESAQAIINQAMASNYTPKWSGLRTLSPSSLVLPPGLLIEPEAPASRRSPTPTPSPAPAPAPRPRTHVRMKRVSSLSDRIVTKKSKVDFLQPEPISEVEECHRPNFPSISSRASGVRIKTPTVKGVLNLDELNEEHLSNSDSSGSEPWDYMSRGEQGKQHAWEPVGHSTLTDWKKYSGAASTSDDELSPSDEDEECQVNKDQPHLRFEITSDDGFSAEADSIEVAWKAVIDGVQEARAIARLRPLTFRRITGAHMIGLVHDAVVFLLEQLQGAHRCQRHSFRFFKQFSQEDDLPVNPSGCARSELYLRKSTFDIFNFLASQHRQLPDNGPYDDEEDEVLLKSTRRATSLELPMAMRFRHLERTSKEAVGVYRSAIHGRGLFCKRNIEAGEMVIEYAGIVIRSVLTDKREKYYDGKGIGCYMFRIDDFDVVDATMHGNAARFINHSCEPNCYSRVINVEGRKHIVIFALRKIYRGEELTYDYKFPIEDASSKLNCNCGARRCRRFLN</sequence>
<dbReference type="InterPro" id="IPR003889">
    <property type="entry name" value="FYrich_C"/>
</dbReference>
<evidence type="ECO:0000256" key="9">
    <source>
        <dbReference type="ARBA" id="ARBA00022771"/>
    </source>
</evidence>
<evidence type="ECO:0000256" key="18">
    <source>
        <dbReference type="ARBA" id="ARBA00023242"/>
    </source>
</evidence>
<dbReference type="InterPro" id="IPR013083">
    <property type="entry name" value="Znf_RING/FYVE/PHD"/>
</dbReference>
<feature type="region of interest" description="Disordered" evidence="23">
    <location>
        <begin position="1667"/>
        <end position="1701"/>
    </location>
</feature>
<feature type="region of interest" description="Disordered" evidence="23">
    <location>
        <begin position="2113"/>
        <end position="2147"/>
    </location>
</feature>
<feature type="compositionally biased region" description="Polar residues" evidence="23">
    <location>
        <begin position="605"/>
        <end position="614"/>
    </location>
</feature>
<dbReference type="InterPro" id="IPR002857">
    <property type="entry name" value="Znf_CXXC"/>
</dbReference>
<dbReference type="PROSITE" id="PS50868">
    <property type="entry name" value="POST_SET"/>
    <property type="match status" value="1"/>
</dbReference>
<dbReference type="GO" id="GO:0035097">
    <property type="term" value="C:histone methyltransferase complex"/>
    <property type="evidence" value="ECO:0007669"/>
    <property type="project" value="TreeGrafter"/>
</dbReference>
<feature type="compositionally biased region" description="Low complexity" evidence="23">
    <location>
        <begin position="3408"/>
        <end position="3417"/>
    </location>
</feature>
<evidence type="ECO:0000256" key="14">
    <source>
        <dbReference type="ARBA" id="ARBA00023015"/>
    </source>
</evidence>
<feature type="compositionally biased region" description="Basic residues" evidence="23">
    <location>
        <begin position="3334"/>
        <end position="3349"/>
    </location>
</feature>
<dbReference type="InterPro" id="IPR001965">
    <property type="entry name" value="Znf_PHD"/>
</dbReference>
<evidence type="ECO:0000313" key="29">
    <source>
        <dbReference type="EMBL" id="CAK6960452.1"/>
    </source>
</evidence>
<dbReference type="FunFam" id="3.30.40.10:FF:000071">
    <property type="entry name" value="Histone-lysine N-methyltransferase"/>
    <property type="match status" value="1"/>
</dbReference>
<feature type="region of interest" description="Disordered" evidence="23">
    <location>
        <begin position="3408"/>
        <end position="3434"/>
    </location>
</feature>
<dbReference type="CDD" id="cd15589">
    <property type="entry name" value="PHD1_KMT2B"/>
    <property type="match status" value="1"/>
</dbReference>
<dbReference type="FunFam" id="2.170.270.10:FF:000004">
    <property type="entry name" value="Histone-lysine N-methyltransferase"/>
    <property type="match status" value="1"/>
</dbReference>
<feature type="region of interest" description="Disordered" evidence="23">
    <location>
        <begin position="2619"/>
        <end position="2647"/>
    </location>
</feature>
<evidence type="ECO:0000256" key="15">
    <source>
        <dbReference type="ARBA" id="ARBA00023117"/>
    </source>
</evidence>
<feature type="compositionally biased region" description="Basic and acidic residues" evidence="23">
    <location>
        <begin position="753"/>
        <end position="765"/>
    </location>
</feature>
<dbReference type="Pfam" id="PF00856">
    <property type="entry name" value="SET"/>
    <property type="match status" value="1"/>
</dbReference>
<evidence type="ECO:0000256" key="10">
    <source>
        <dbReference type="ARBA" id="ARBA00022833"/>
    </source>
</evidence>
<feature type="domain" description="PHD-type" evidence="24">
    <location>
        <begin position="1890"/>
        <end position="1951"/>
    </location>
</feature>
<evidence type="ECO:0000256" key="3">
    <source>
        <dbReference type="ARBA" id="ARBA00022553"/>
    </source>
</evidence>
<dbReference type="SUPFAM" id="SSF57903">
    <property type="entry name" value="FYVE/PHD zinc finger"/>
    <property type="match status" value="3"/>
</dbReference>
<feature type="compositionally biased region" description="Basic and acidic residues" evidence="23">
    <location>
        <begin position="300"/>
        <end position="317"/>
    </location>
</feature>
<feature type="compositionally biased region" description="Pro residues" evidence="23">
    <location>
        <begin position="3418"/>
        <end position="3430"/>
    </location>
</feature>
<feature type="compositionally biased region" description="Basic and acidic residues" evidence="23">
    <location>
        <begin position="3323"/>
        <end position="3333"/>
    </location>
</feature>
<dbReference type="CDD" id="cd19170">
    <property type="entry name" value="SET_KMT2A_2B"/>
    <property type="match status" value="1"/>
</dbReference>
<feature type="compositionally biased region" description="Polar residues" evidence="23">
    <location>
        <begin position="2814"/>
        <end position="2825"/>
    </location>
</feature>
<feature type="compositionally biased region" description="Polar residues" evidence="23">
    <location>
        <begin position="1692"/>
        <end position="1701"/>
    </location>
</feature>
<feature type="domain" description="Post-SET" evidence="26">
    <location>
        <begin position="3857"/>
        <end position="3873"/>
    </location>
</feature>
<evidence type="ECO:0000256" key="11">
    <source>
        <dbReference type="ARBA" id="ARBA00022843"/>
    </source>
</evidence>
<feature type="compositionally biased region" description="Polar residues" evidence="23">
    <location>
        <begin position="419"/>
        <end position="435"/>
    </location>
</feature>
<dbReference type="PROSITE" id="PS51542">
    <property type="entry name" value="FYRN"/>
    <property type="match status" value="1"/>
</dbReference>
<keyword evidence="2" id="KW-1017">Isopeptide bond</keyword>
<feature type="region of interest" description="Disordered" evidence="23">
    <location>
        <begin position="3543"/>
        <end position="3566"/>
    </location>
</feature>
<dbReference type="GO" id="GO:0045893">
    <property type="term" value="P:positive regulation of DNA-templated transcription"/>
    <property type="evidence" value="ECO:0007669"/>
    <property type="project" value="TreeGrafter"/>
</dbReference>
<dbReference type="SUPFAM" id="SSF82199">
    <property type="entry name" value="SET domain"/>
    <property type="match status" value="1"/>
</dbReference>
<feature type="domain" description="CXXC-type" evidence="27">
    <location>
        <begin position="1504"/>
        <end position="1551"/>
    </location>
</feature>
<feature type="compositionally biased region" description="Basic and acidic residues" evidence="23">
    <location>
        <begin position="176"/>
        <end position="195"/>
    </location>
</feature>
<dbReference type="PROSITE" id="PS50280">
    <property type="entry name" value="SET"/>
    <property type="match status" value="1"/>
</dbReference>
<name>A0AAV1NPP7_SCOSC</name>
<feature type="compositionally biased region" description="Polar residues" evidence="23">
    <location>
        <begin position="865"/>
        <end position="879"/>
    </location>
</feature>
<dbReference type="Pfam" id="PF05964">
    <property type="entry name" value="FYRN"/>
    <property type="match status" value="1"/>
</dbReference>
<keyword evidence="10" id="KW-0862">Zinc</keyword>
<feature type="domain" description="PHD-type" evidence="28">
    <location>
        <begin position="2180"/>
        <end position="2288"/>
    </location>
</feature>
<feature type="compositionally biased region" description="Polar residues" evidence="23">
    <location>
        <begin position="2781"/>
        <end position="2801"/>
    </location>
</feature>
<dbReference type="Pfam" id="PF02008">
    <property type="entry name" value="zf-CXXC"/>
    <property type="match status" value="1"/>
</dbReference>
<feature type="compositionally biased region" description="Basic and acidic residues" evidence="23">
    <location>
        <begin position="257"/>
        <end position="271"/>
    </location>
</feature>
<feature type="region of interest" description="Disordered" evidence="23">
    <location>
        <begin position="1462"/>
        <end position="1490"/>
    </location>
</feature>
<keyword evidence="9 22" id="KW-0863">Zinc-finger</keyword>
<dbReference type="InterPro" id="IPR003616">
    <property type="entry name" value="Post-SET_dom"/>
</dbReference>
<evidence type="ECO:0000256" key="1">
    <source>
        <dbReference type="ARBA" id="ARBA00004123"/>
    </source>
</evidence>
<dbReference type="CDD" id="cd15664">
    <property type="entry name" value="ePHD_KMT2A_like"/>
    <property type="match status" value="1"/>
</dbReference>
<dbReference type="EMBL" id="CAWUFR010000045">
    <property type="protein sequence ID" value="CAK6960452.1"/>
    <property type="molecule type" value="Genomic_DNA"/>
</dbReference>
<feature type="compositionally biased region" description="Pro residues" evidence="23">
    <location>
        <begin position="3355"/>
        <end position="3366"/>
    </location>
</feature>
<keyword evidence="15" id="KW-0103">Bromodomain</keyword>
<dbReference type="Pfam" id="PF05965">
    <property type="entry name" value="FYRC"/>
    <property type="match status" value="1"/>
</dbReference>
<evidence type="ECO:0000256" key="19">
    <source>
        <dbReference type="ARBA" id="ARBA00023620"/>
    </source>
</evidence>
<feature type="region of interest" description="Disordered" evidence="23">
    <location>
        <begin position="1305"/>
        <end position="1334"/>
    </location>
</feature>
<dbReference type="Pfam" id="PF13771">
    <property type="entry name" value="zf-HC5HC2H"/>
    <property type="match status" value="1"/>
</dbReference>
<evidence type="ECO:0000256" key="16">
    <source>
        <dbReference type="ARBA" id="ARBA00023125"/>
    </source>
</evidence>
<evidence type="ECO:0000256" key="23">
    <source>
        <dbReference type="SAM" id="MobiDB-lite"/>
    </source>
</evidence>
<feature type="compositionally biased region" description="Basic and acidic residues" evidence="23">
    <location>
        <begin position="383"/>
        <end position="403"/>
    </location>
</feature>
<accession>A0AAV1NPP7</accession>
<dbReference type="Proteomes" id="UP001314229">
    <property type="component" value="Unassembled WGS sequence"/>
</dbReference>
<dbReference type="SMART" id="SM00542">
    <property type="entry name" value="FYRC"/>
    <property type="match status" value="1"/>
</dbReference>
<comment type="caution">
    <text evidence="29">The sequence shown here is derived from an EMBL/GenBank/DDBJ whole genome shotgun (WGS) entry which is preliminary data.</text>
</comment>
<dbReference type="EC" id="2.1.1.364" evidence="19"/>
<evidence type="ECO:0000256" key="21">
    <source>
        <dbReference type="ARBA" id="ARBA00050089"/>
    </source>
</evidence>
<dbReference type="GO" id="GO:0003677">
    <property type="term" value="F:DNA binding"/>
    <property type="evidence" value="ECO:0007669"/>
    <property type="project" value="UniProtKB-KW"/>
</dbReference>
<feature type="domain" description="PHD-type" evidence="24">
    <location>
        <begin position="1805"/>
        <end position="1858"/>
    </location>
</feature>
<keyword evidence="6" id="KW-0949">S-adenosyl-L-methionine</keyword>
<dbReference type="SMART" id="SM00541">
    <property type="entry name" value="FYRN"/>
    <property type="match status" value="1"/>
</dbReference>
<dbReference type="GO" id="GO:0140945">
    <property type="term" value="F:histone H3K4 monomethyltransferase activity"/>
    <property type="evidence" value="ECO:0007669"/>
    <property type="project" value="UniProtKB-EC"/>
</dbReference>
<dbReference type="InterPro" id="IPR036427">
    <property type="entry name" value="Bromodomain-like_sf"/>
</dbReference>
<evidence type="ECO:0000256" key="5">
    <source>
        <dbReference type="ARBA" id="ARBA00022679"/>
    </source>
</evidence>
<evidence type="ECO:0000256" key="13">
    <source>
        <dbReference type="ARBA" id="ARBA00022990"/>
    </source>
</evidence>
<protein>
    <recommendedName>
        <fullName evidence="19">[histone H3]-lysine(4) N-methyltransferase</fullName>
        <ecNumber evidence="19">2.1.1.364</ecNumber>
    </recommendedName>
</protein>
<keyword evidence="16" id="KW-0238">DNA-binding</keyword>
<evidence type="ECO:0000259" key="26">
    <source>
        <dbReference type="PROSITE" id="PS50868"/>
    </source>
</evidence>
<feature type="compositionally biased region" description="Basic and acidic residues" evidence="23">
    <location>
        <begin position="617"/>
        <end position="637"/>
    </location>
</feature>
<feature type="region of interest" description="Disordered" evidence="23">
    <location>
        <begin position="2749"/>
        <end position="2860"/>
    </location>
</feature>
<feature type="compositionally biased region" description="Polar residues" evidence="23">
    <location>
        <begin position="1364"/>
        <end position="1374"/>
    </location>
</feature>
<dbReference type="PROSITE" id="PS50016">
    <property type="entry name" value="ZF_PHD_2"/>
    <property type="match status" value="3"/>
</dbReference>
<dbReference type="FunFam" id="3.30.40.10:FF:000089">
    <property type="entry name" value="Histone-lysine N-methyltransferase"/>
    <property type="match status" value="1"/>
</dbReference>
<feature type="compositionally biased region" description="Polar residues" evidence="23">
    <location>
        <begin position="343"/>
        <end position="358"/>
    </location>
</feature>
<comment type="catalytic activity">
    <reaction evidence="20">
        <text>L-lysyl(4)-[histone H3] + S-adenosyl-L-methionine = N(6)-methyl-L-lysyl(4)-[histone H3] + S-adenosyl-L-homocysteine + H(+)</text>
        <dbReference type="Rhea" id="RHEA:60264"/>
        <dbReference type="Rhea" id="RHEA-COMP:15543"/>
        <dbReference type="Rhea" id="RHEA-COMP:15547"/>
        <dbReference type="ChEBI" id="CHEBI:15378"/>
        <dbReference type="ChEBI" id="CHEBI:29969"/>
        <dbReference type="ChEBI" id="CHEBI:57856"/>
        <dbReference type="ChEBI" id="CHEBI:59789"/>
        <dbReference type="ChEBI" id="CHEBI:61929"/>
        <dbReference type="EC" id="2.1.1.364"/>
    </reaction>
    <physiologicalReaction direction="left-to-right" evidence="20">
        <dbReference type="Rhea" id="RHEA:60265"/>
    </physiologicalReaction>
</comment>
<dbReference type="SMART" id="SM00317">
    <property type="entry name" value="SET"/>
    <property type="match status" value="1"/>
</dbReference>
<dbReference type="SMART" id="SM00249">
    <property type="entry name" value="PHD"/>
    <property type="match status" value="4"/>
</dbReference>
<keyword evidence="14" id="KW-0805">Transcription regulation</keyword>
<dbReference type="PROSITE" id="PS51805">
    <property type="entry name" value="EPHD"/>
    <property type="match status" value="1"/>
</dbReference>
<dbReference type="Pfam" id="PF00628">
    <property type="entry name" value="PHD"/>
    <property type="match status" value="3"/>
</dbReference>
<keyword evidence="11" id="KW-0832">Ubl conjugation</keyword>
<dbReference type="Gene3D" id="1.20.920.10">
    <property type="entry name" value="Bromodomain-like"/>
    <property type="match status" value="1"/>
</dbReference>
<evidence type="ECO:0000256" key="20">
    <source>
        <dbReference type="ARBA" id="ARBA00049353"/>
    </source>
</evidence>
<evidence type="ECO:0000256" key="8">
    <source>
        <dbReference type="ARBA" id="ARBA00022737"/>
    </source>
</evidence>
<comment type="catalytic activity">
    <reaction evidence="21">
        <text>N(6)-methyl-L-lysyl(4)-[histone H3] + S-adenosyl-L-methionine = N(6),N(6)-dimethyl-L-lysyl(4)-[histone H3] + S-adenosyl-L-homocysteine + H(+)</text>
        <dbReference type="Rhea" id="RHEA:60268"/>
        <dbReference type="Rhea" id="RHEA-COMP:15540"/>
        <dbReference type="Rhea" id="RHEA-COMP:15543"/>
        <dbReference type="ChEBI" id="CHEBI:15378"/>
        <dbReference type="ChEBI" id="CHEBI:57856"/>
        <dbReference type="ChEBI" id="CHEBI:59789"/>
        <dbReference type="ChEBI" id="CHEBI:61929"/>
        <dbReference type="ChEBI" id="CHEBI:61976"/>
    </reaction>
    <physiologicalReaction direction="left-to-right" evidence="21">
        <dbReference type="Rhea" id="RHEA:60269"/>
    </physiologicalReaction>
</comment>
<evidence type="ECO:0000259" key="27">
    <source>
        <dbReference type="PROSITE" id="PS51058"/>
    </source>
</evidence>
<dbReference type="PROSITE" id="PS51543">
    <property type="entry name" value="FYRC"/>
    <property type="match status" value="1"/>
</dbReference>
<feature type="compositionally biased region" description="Polar residues" evidence="23">
    <location>
        <begin position="692"/>
        <end position="712"/>
    </location>
</feature>
<dbReference type="InterPro" id="IPR011011">
    <property type="entry name" value="Znf_FYVE_PHD"/>
</dbReference>
<evidence type="ECO:0000256" key="17">
    <source>
        <dbReference type="ARBA" id="ARBA00023163"/>
    </source>
</evidence>
<keyword evidence="3" id="KW-0597">Phosphoprotein</keyword>
<dbReference type="GO" id="GO:0008270">
    <property type="term" value="F:zinc ion binding"/>
    <property type="evidence" value="ECO:0007669"/>
    <property type="project" value="UniProtKB-KW"/>
</dbReference>
<evidence type="ECO:0000256" key="22">
    <source>
        <dbReference type="PROSITE-ProRule" id="PRU00509"/>
    </source>
</evidence>
<dbReference type="InterPro" id="IPR047219">
    <property type="entry name" value="KMT2A_2B_SET"/>
</dbReference>
<feature type="region of interest" description="Disordered" evidence="23">
    <location>
        <begin position="2494"/>
        <end position="2517"/>
    </location>
</feature>
<evidence type="ECO:0000259" key="28">
    <source>
        <dbReference type="PROSITE" id="PS51805"/>
    </source>
</evidence>
<evidence type="ECO:0000256" key="7">
    <source>
        <dbReference type="ARBA" id="ARBA00022723"/>
    </source>
</evidence>
<dbReference type="InterPro" id="IPR019787">
    <property type="entry name" value="Znf_PHD-finger"/>
</dbReference>
<dbReference type="Gene3D" id="2.170.270.10">
    <property type="entry name" value="SET domain"/>
    <property type="match status" value="1"/>
</dbReference>
<evidence type="ECO:0000313" key="30">
    <source>
        <dbReference type="Proteomes" id="UP001314229"/>
    </source>
</evidence>
<keyword evidence="30" id="KW-1185">Reference proteome</keyword>
<feature type="region of interest" description="Disordered" evidence="23">
    <location>
        <begin position="92"/>
        <end position="473"/>
    </location>
</feature>
<feature type="region of interest" description="Disordered" evidence="23">
    <location>
        <begin position="2434"/>
        <end position="2473"/>
    </location>
</feature>
<dbReference type="GO" id="GO:0032259">
    <property type="term" value="P:methylation"/>
    <property type="evidence" value="ECO:0007669"/>
    <property type="project" value="UniProtKB-KW"/>
</dbReference>
<feature type="compositionally biased region" description="Basic residues" evidence="23">
    <location>
        <begin position="888"/>
        <end position="912"/>
    </location>
</feature>
<dbReference type="InterPro" id="IPR001214">
    <property type="entry name" value="SET_dom"/>
</dbReference>
<dbReference type="PANTHER" id="PTHR45838:SF3">
    <property type="entry name" value="HISTONE-LYSINE N-METHYLTRANSFERASE 2B"/>
    <property type="match status" value="1"/>
</dbReference>
<dbReference type="InterPro" id="IPR034732">
    <property type="entry name" value="EPHD"/>
</dbReference>
<keyword evidence="12" id="KW-0156">Chromatin regulator</keyword>
<keyword evidence="4" id="KW-0489">Methyltransferase</keyword>
<evidence type="ECO:0000259" key="25">
    <source>
        <dbReference type="PROSITE" id="PS50280"/>
    </source>
</evidence>
<feature type="region of interest" description="Disordered" evidence="23">
    <location>
        <begin position="3501"/>
        <end position="3531"/>
    </location>
</feature>
<evidence type="ECO:0000256" key="12">
    <source>
        <dbReference type="ARBA" id="ARBA00022853"/>
    </source>
</evidence>
<keyword evidence="13" id="KW-0007">Acetylation</keyword>
<feature type="domain" description="SET" evidence="25">
    <location>
        <begin position="3733"/>
        <end position="3849"/>
    </location>
</feature>
<feature type="compositionally biased region" description="Basic and acidic residues" evidence="23">
    <location>
        <begin position="831"/>
        <end position="842"/>
    </location>
</feature>
<feature type="region of interest" description="Disordered" evidence="23">
    <location>
        <begin position="1632"/>
        <end position="1654"/>
    </location>
</feature>
<evidence type="ECO:0000256" key="2">
    <source>
        <dbReference type="ARBA" id="ARBA00022499"/>
    </source>
</evidence>
<feature type="region of interest" description="Disordered" evidence="23">
    <location>
        <begin position="2945"/>
        <end position="2967"/>
    </location>
</feature>
<keyword evidence="18" id="KW-0539">Nucleus</keyword>
<dbReference type="PANTHER" id="PTHR45838">
    <property type="entry name" value="HISTONE-LYSINE-N-METHYLTRANSFERASE 2 KMT2 FAMILY MEMBER"/>
    <property type="match status" value="1"/>
</dbReference>
<feature type="region of interest" description="Disordered" evidence="23">
    <location>
        <begin position="1"/>
        <end position="67"/>
    </location>
</feature>
<feature type="region of interest" description="Disordered" evidence="23">
    <location>
        <begin position="512"/>
        <end position="560"/>
    </location>
</feature>
<organism evidence="29 30">
    <name type="scientific">Scomber scombrus</name>
    <name type="common">Atlantic mackerel</name>
    <name type="synonym">Scomber vernalis</name>
    <dbReference type="NCBI Taxonomy" id="13677"/>
    <lineage>
        <taxon>Eukaryota</taxon>
        <taxon>Metazoa</taxon>
        <taxon>Chordata</taxon>
        <taxon>Craniata</taxon>
        <taxon>Vertebrata</taxon>
        <taxon>Euteleostomi</taxon>
        <taxon>Actinopterygii</taxon>
        <taxon>Neopterygii</taxon>
        <taxon>Teleostei</taxon>
        <taxon>Neoteleostei</taxon>
        <taxon>Acanthomorphata</taxon>
        <taxon>Pelagiaria</taxon>
        <taxon>Scombriformes</taxon>
        <taxon>Scombridae</taxon>
        <taxon>Scomber</taxon>
    </lineage>
</organism>
<feature type="domain" description="PHD-type" evidence="24">
    <location>
        <begin position="1757"/>
        <end position="1808"/>
    </location>
</feature>
<feature type="region of interest" description="Disordered" evidence="23">
    <location>
        <begin position="1558"/>
        <end position="1614"/>
    </location>
</feature>
<feature type="compositionally biased region" description="Acidic residues" evidence="23">
    <location>
        <begin position="3550"/>
        <end position="3563"/>
    </location>
</feature>
<dbReference type="CDD" id="cd15593">
    <property type="entry name" value="PHD3_KMT2B"/>
    <property type="match status" value="1"/>
</dbReference>
<keyword evidence="8" id="KW-0677">Repeat</keyword>
<feature type="region of interest" description="Disordered" evidence="23">
    <location>
        <begin position="1364"/>
        <end position="1409"/>
    </location>
</feature>
<dbReference type="FunFam" id="1.20.920.10:FF:000040">
    <property type="entry name" value="Histone-lysine N-methyltransferase"/>
    <property type="match status" value="1"/>
</dbReference>
<evidence type="ECO:0000256" key="6">
    <source>
        <dbReference type="ARBA" id="ARBA00022691"/>
    </source>
</evidence>
<feature type="compositionally biased region" description="Polar residues" evidence="23">
    <location>
        <begin position="284"/>
        <end position="293"/>
    </location>
</feature>
<dbReference type="Gene3D" id="3.30.40.10">
    <property type="entry name" value="Zinc/RING finger domain, C3HC4 (zinc finger)"/>
    <property type="match status" value="3"/>
</dbReference>
<reference evidence="29 30" key="1">
    <citation type="submission" date="2024-01" db="EMBL/GenBank/DDBJ databases">
        <authorList>
            <person name="Alioto T."/>
            <person name="Alioto T."/>
            <person name="Gomez Garrido J."/>
        </authorList>
    </citation>
    <scope>NUCLEOTIDE SEQUENCE [LARGE SCALE GENOMIC DNA]</scope>
</reference>
<proteinExistence type="predicted"/>
<gene>
    <name evidence="29" type="ORF">FSCOSCO3_A028174</name>
</gene>
<evidence type="ECO:0000256" key="4">
    <source>
        <dbReference type="ARBA" id="ARBA00022603"/>
    </source>
</evidence>
<comment type="subcellular location">
    <subcellularLocation>
        <location evidence="1">Nucleus</location>
    </subcellularLocation>
</comment>
<feature type="compositionally biased region" description="Basic residues" evidence="23">
    <location>
        <begin position="1673"/>
        <end position="1688"/>
    </location>
</feature>
<feature type="compositionally biased region" description="Polar residues" evidence="23">
    <location>
        <begin position="529"/>
        <end position="541"/>
    </location>
</feature>
<feature type="region of interest" description="Disordered" evidence="23">
    <location>
        <begin position="821"/>
        <end position="915"/>
    </location>
</feature>
<dbReference type="InterPro" id="IPR003888">
    <property type="entry name" value="FYrich_N"/>
</dbReference>
<keyword evidence="7" id="KW-0479">Metal-binding</keyword>
<evidence type="ECO:0000259" key="24">
    <source>
        <dbReference type="PROSITE" id="PS50016"/>
    </source>
</evidence>
<dbReference type="PROSITE" id="PS51058">
    <property type="entry name" value="ZF_CXXC"/>
    <property type="match status" value="1"/>
</dbReference>
<keyword evidence="17" id="KW-0804">Transcription</keyword>
<feature type="compositionally biased region" description="Basic residues" evidence="23">
    <location>
        <begin position="772"/>
        <end position="792"/>
    </location>
</feature>
<feature type="region of interest" description="Disordered" evidence="23">
    <location>
        <begin position="3308"/>
        <end position="3367"/>
    </location>
</feature>
<feature type="compositionally biased region" description="Low complexity" evidence="23">
    <location>
        <begin position="1"/>
        <end position="12"/>
    </location>
</feature>
<dbReference type="FunFam" id="3.30.40.10:FF:000002">
    <property type="entry name" value="Histone-lysine N-methyltransferase"/>
    <property type="match status" value="1"/>
</dbReference>
<keyword evidence="5" id="KW-0808">Transferase</keyword>